<dbReference type="InterPro" id="IPR012338">
    <property type="entry name" value="Beta-lactam/transpept-like"/>
</dbReference>
<feature type="domain" description="Beta-lactamase-related" evidence="3">
    <location>
        <begin position="111"/>
        <end position="405"/>
    </location>
</feature>
<dbReference type="PANTHER" id="PTHR46825:SF7">
    <property type="entry name" value="D-ALANYL-D-ALANINE CARBOXYPEPTIDASE"/>
    <property type="match status" value="1"/>
</dbReference>
<keyword evidence="5" id="KW-1185">Reference proteome</keyword>
<dbReference type="InterPro" id="IPR001466">
    <property type="entry name" value="Beta-lactam-related"/>
</dbReference>
<dbReference type="AlphaFoldDB" id="A0A1T3P0Q3"/>
<dbReference type="PANTHER" id="PTHR46825">
    <property type="entry name" value="D-ALANYL-D-ALANINE-CARBOXYPEPTIDASE/ENDOPEPTIDASE AMPH"/>
    <property type="match status" value="1"/>
</dbReference>
<evidence type="ECO:0000256" key="2">
    <source>
        <dbReference type="SAM" id="Phobius"/>
    </source>
</evidence>
<proteinExistence type="predicted"/>
<dbReference type="STRING" id="159449.B4N89_18555"/>
<evidence type="ECO:0000256" key="1">
    <source>
        <dbReference type="SAM" id="MobiDB-lite"/>
    </source>
</evidence>
<gene>
    <name evidence="4" type="ORF">B4N89_18555</name>
</gene>
<evidence type="ECO:0000313" key="5">
    <source>
        <dbReference type="Proteomes" id="UP000190037"/>
    </source>
</evidence>
<dbReference type="Proteomes" id="UP000190037">
    <property type="component" value="Unassembled WGS sequence"/>
</dbReference>
<reference evidence="4 5" key="1">
    <citation type="submission" date="2017-03" db="EMBL/GenBank/DDBJ databases">
        <title>Draft genome sequence of Streptomyces scabrisporus NF3, endophyte isolated from Amphipterygium adstringens.</title>
        <authorList>
            <person name="Vazquez M."/>
            <person name="Ceapa C.D."/>
            <person name="Rodriguez Luna D."/>
            <person name="Sanchez Esquivel S."/>
        </authorList>
    </citation>
    <scope>NUCLEOTIDE SEQUENCE [LARGE SCALE GENOMIC DNA]</scope>
    <source>
        <strain evidence="4 5">NF3</strain>
    </source>
</reference>
<dbReference type="SUPFAM" id="SSF56601">
    <property type="entry name" value="beta-lactamase/transpeptidase-like"/>
    <property type="match status" value="1"/>
</dbReference>
<dbReference type="InterPro" id="IPR050491">
    <property type="entry name" value="AmpC-like"/>
</dbReference>
<keyword evidence="2" id="KW-0812">Transmembrane</keyword>
<protein>
    <submittedName>
        <fullName evidence="4">Serine hydrolase</fullName>
    </submittedName>
</protein>
<organism evidence="4 5">
    <name type="scientific">Embleya scabrispora</name>
    <dbReference type="NCBI Taxonomy" id="159449"/>
    <lineage>
        <taxon>Bacteria</taxon>
        <taxon>Bacillati</taxon>
        <taxon>Actinomycetota</taxon>
        <taxon>Actinomycetes</taxon>
        <taxon>Kitasatosporales</taxon>
        <taxon>Streptomycetaceae</taxon>
        <taxon>Embleya</taxon>
    </lineage>
</organism>
<feature type="transmembrane region" description="Helical" evidence="2">
    <location>
        <begin position="64"/>
        <end position="83"/>
    </location>
</feature>
<dbReference type="Gene3D" id="3.40.710.10">
    <property type="entry name" value="DD-peptidase/beta-lactamase superfamily"/>
    <property type="match status" value="1"/>
</dbReference>
<accession>A0A1T3P0Q3</accession>
<evidence type="ECO:0000313" key="4">
    <source>
        <dbReference type="EMBL" id="OPC82678.1"/>
    </source>
</evidence>
<keyword evidence="2" id="KW-0472">Membrane</keyword>
<dbReference type="EMBL" id="MWQN01000001">
    <property type="protein sequence ID" value="OPC82678.1"/>
    <property type="molecule type" value="Genomic_DNA"/>
</dbReference>
<feature type="compositionally biased region" description="Basic residues" evidence="1">
    <location>
        <begin position="37"/>
        <end position="62"/>
    </location>
</feature>
<dbReference type="eggNOG" id="COG1680">
    <property type="taxonomic scope" value="Bacteria"/>
</dbReference>
<comment type="caution">
    <text evidence="4">The sequence shown here is derived from an EMBL/GenBank/DDBJ whole genome shotgun (WGS) entry which is preliminary data.</text>
</comment>
<name>A0A1T3P0Q3_9ACTN</name>
<keyword evidence="4" id="KW-0378">Hydrolase</keyword>
<keyword evidence="2" id="KW-1133">Transmembrane helix</keyword>
<evidence type="ECO:0000259" key="3">
    <source>
        <dbReference type="Pfam" id="PF00144"/>
    </source>
</evidence>
<dbReference type="Pfam" id="PF00144">
    <property type="entry name" value="Beta-lactamase"/>
    <property type="match status" value="1"/>
</dbReference>
<feature type="region of interest" description="Disordered" evidence="1">
    <location>
        <begin position="32"/>
        <end position="64"/>
    </location>
</feature>
<dbReference type="GO" id="GO:0016787">
    <property type="term" value="F:hydrolase activity"/>
    <property type="evidence" value="ECO:0007669"/>
    <property type="project" value="UniProtKB-KW"/>
</dbReference>
<sequence>MPPVSAHSWWHYPESGGWPDRAGWVRARILDQATDRHPHRSRLVRSSARHTHHPSRRPRIGRRGTVSAVAALAAGLIVAGVMAPPAASAGGRPDGVQRGLDSLVGPAGSVGAPGALASVADRHGHTRTYTAGVGDIATGAKVPRDGRVRVGSNTKAFTAVVVLQLVGEGRIRLDEPIETYLPGVVHGDGIDGNVITVRHLLQQTSGLPNYTEYNLQLRYYEPRELVNIALRHPADFAPGESWKYSNTNYVLAGMLVEKVTRHPIAREFDQRIIKRIGLRDTYFPAPHDSTIRGPHPRGYDRESPGAPLTDITEMDPSWAWSAGQMVSTDSDLNRFYGKLLKGDLLEPAQLAEMRADTRPAEKTFGPGARYGLGLVSKPLPCGDGGELYWGHGGSFPGYETRGGATDSGRAANVAVTVQLGDEAARQRVDDIVTGALCRR</sequence>